<dbReference type="RefSeq" id="WP_161824388.1">
    <property type="nucleotide sequence ID" value="NZ_WVIC01000007.1"/>
</dbReference>
<dbReference type="Gene3D" id="1.25.40.10">
    <property type="entry name" value="Tetratricopeptide repeat domain"/>
    <property type="match status" value="1"/>
</dbReference>
<dbReference type="Gene3D" id="2.40.10.10">
    <property type="entry name" value="Trypsin-like serine proteases"/>
    <property type="match status" value="2"/>
</dbReference>
<dbReference type="Proteomes" id="UP000607397">
    <property type="component" value="Unassembled WGS sequence"/>
</dbReference>
<name>A0A8K2A6I2_9CYAN</name>
<feature type="repeat" description="TPR" evidence="1">
    <location>
        <begin position="460"/>
        <end position="493"/>
    </location>
</feature>
<evidence type="ECO:0000313" key="3">
    <source>
        <dbReference type="EMBL" id="NCJ05916.1"/>
    </source>
</evidence>
<feature type="coiled-coil region" evidence="2">
    <location>
        <begin position="287"/>
        <end position="385"/>
    </location>
</feature>
<keyword evidence="2" id="KW-0175">Coiled coil</keyword>
<feature type="repeat" description="TPR" evidence="1">
    <location>
        <begin position="494"/>
        <end position="527"/>
    </location>
</feature>
<dbReference type="PANTHER" id="PTHR43019">
    <property type="entry name" value="SERINE ENDOPROTEASE DEGS"/>
    <property type="match status" value="1"/>
</dbReference>
<dbReference type="InterPro" id="IPR019734">
    <property type="entry name" value="TPR_rpt"/>
</dbReference>
<organism evidence="3 4">
    <name type="scientific">Petrachloros mirabilis ULC683</name>
    <dbReference type="NCBI Taxonomy" id="2781853"/>
    <lineage>
        <taxon>Bacteria</taxon>
        <taxon>Bacillati</taxon>
        <taxon>Cyanobacteriota</taxon>
        <taxon>Cyanophyceae</taxon>
        <taxon>Synechococcales</taxon>
        <taxon>Petrachlorosaceae</taxon>
        <taxon>Petrachloros</taxon>
        <taxon>Petrachloros mirabilis</taxon>
    </lineage>
</organism>
<dbReference type="SUPFAM" id="SSF50494">
    <property type="entry name" value="Trypsin-like serine proteases"/>
    <property type="match status" value="1"/>
</dbReference>
<dbReference type="InterPro" id="IPR043504">
    <property type="entry name" value="Peptidase_S1_PA_chymotrypsin"/>
</dbReference>
<dbReference type="Pfam" id="PF13365">
    <property type="entry name" value="Trypsin_2"/>
    <property type="match status" value="1"/>
</dbReference>
<dbReference type="PROSITE" id="PS50005">
    <property type="entry name" value="TPR"/>
    <property type="match status" value="2"/>
</dbReference>
<dbReference type="EMBL" id="WVIC01000007">
    <property type="protein sequence ID" value="NCJ05916.1"/>
    <property type="molecule type" value="Genomic_DNA"/>
</dbReference>
<gene>
    <name evidence="3" type="ORF">GS597_05190</name>
</gene>
<sequence length="550" mass="59214">MRLSYGLTAALIGTTIAMVQPYSVAWAQDAASVNRAARDTTVFIQGVANANNFGSGVIIAKSGNSYTVLTAAHVVTGADRYTITTPDSFQYSLQDIQQLPNLDLAVVKFESSTHYAIAKLGDSNSIEQTNTVYVAGYPKPGFNIPIPSYTITDGRVTTILDRGVRDGYALAYSNPTRAGMSGGPVFNERGEVVAIHGRKEGELDGSAPIGAWVNLGIPINQYKAASGGAIARNTPNPAQQQAEAAARQQAELVAQQQAEAAARQQAELVAQQQAEAAARQQAELVARQQAEAAARQQAELVAQQQAEAAARQQAELVAQQQAEAAARQQAELVAQQQAEAAERQQAELVAQEAAATETRRQTEQMAQQLAELRQQNERVNLIQAQQDRVQPSNHQAQARTLLASIKPYEEAMAAQPSTAPVMEQQCQEVRINTIVRRTCTNVAAATQLQQSAGAGDLETPEAYANRGNSLVASNKLEEAIQSYTRALSLNSNYAVGYFNRGLAYYKAGQMSEAIADFTRASELFKRQGDSSKLRQTETILQNLTQMQAIS</sequence>
<dbReference type="InterPro" id="IPR009003">
    <property type="entry name" value="Peptidase_S1_PA"/>
</dbReference>
<dbReference type="InterPro" id="IPR011990">
    <property type="entry name" value="TPR-like_helical_dom_sf"/>
</dbReference>
<dbReference type="SMART" id="SM00028">
    <property type="entry name" value="TPR"/>
    <property type="match status" value="2"/>
</dbReference>
<dbReference type="AlphaFoldDB" id="A0A8K2A6I2"/>
<evidence type="ECO:0000256" key="2">
    <source>
        <dbReference type="SAM" id="Coils"/>
    </source>
</evidence>
<dbReference type="PANTHER" id="PTHR43019:SF62">
    <property type="entry name" value="SERINE ENDOPROTEASE DEGS"/>
    <property type="match status" value="1"/>
</dbReference>
<evidence type="ECO:0000313" key="4">
    <source>
        <dbReference type="Proteomes" id="UP000607397"/>
    </source>
</evidence>
<evidence type="ECO:0000256" key="1">
    <source>
        <dbReference type="PROSITE-ProRule" id="PRU00339"/>
    </source>
</evidence>
<keyword evidence="1" id="KW-0802">TPR repeat</keyword>
<accession>A0A8K2A6I2</accession>
<protein>
    <submittedName>
        <fullName evidence="3">Tetratricopeptide repeat protein</fullName>
    </submittedName>
</protein>
<dbReference type="Pfam" id="PF13414">
    <property type="entry name" value="TPR_11"/>
    <property type="match status" value="1"/>
</dbReference>
<dbReference type="SUPFAM" id="SSF48452">
    <property type="entry name" value="TPR-like"/>
    <property type="match status" value="1"/>
</dbReference>
<keyword evidence="4" id="KW-1185">Reference proteome</keyword>
<reference evidence="3" key="1">
    <citation type="submission" date="2019-12" db="EMBL/GenBank/DDBJ databases">
        <title>High-Quality draft genome sequences of three cyanobacteria isolated from the limestone walls of the Old Cathedral of Coimbra.</title>
        <authorList>
            <person name="Tiago I."/>
            <person name="Soares F."/>
            <person name="Portugal A."/>
        </authorList>
    </citation>
    <scope>NUCLEOTIDE SEQUENCE [LARGE SCALE GENOMIC DNA]</scope>
    <source>
        <strain evidence="3">C</strain>
    </source>
</reference>
<proteinExistence type="predicted"/>
<comment type="caution">
    <text evidence="3">The sequence shown here is derived from an EMBL/GenBank/DDBJ whole genome shotgun (WGS) entry which is preliminary data.</text>
</comment>